<organism evidence="1 2">
    <name type="scientific">Vibrio tapetis subsp. tapetis</name>
    <dbReference type="NCBI Taxonomy" id="1671868"/>
    <lineage>
        <taxon>Bacteria</taxon>
        <taxon>Pseudomonadati</taxon>
        <taxon>Pseudomonadota</taxon>
        <taxon>Gammaproteobacteria</taxon>
        <taxon>Vibrionales</taxon>
        <taxon>Vibrionaceae</taxon>
        <taxon>Vibrio</taxon>
    </lineage>
</organism>
<sequence>MQLLVLSPINLHKEQTFAFCVAEIVSSGIMRYITNMPWWYVSLFDV</sequence>
<evidence type="ECO:0000313" key="2">
    <source>
        <dbReference type="Proteomes" id="UP000235828"/>
    </source>
</evidence>
<evidence type="ECO:0000313" key="1">
    <source>
        <dbReference type="EMBL" id="SON48411.1"/>
    </source>
</evidence>
<keyword evidence="2" id="KW-1185">Reference proteome</keyword>
<dbReference type="EMBL" id="LT960611">
    <property type="protein sequence ID" value="SON48411.1"/>
    <property type="molecule type" value="Genomic_DNA"/>
</dbReference>
<dbReference type="KEGG" id="vta:A0432"/>
<proteinExistence type="predicted"/>
<name>A0A2N8Z924_9VIBR</name>
<protein>
    <submittedName>
        <fullName evidence="1">Uncharacterized protein</fullName>
    </submittedName>
</protein>
<reference evidence="1 2" key="1">
    <citation type="submission" date="2017-10" db="EMBL/GenBank/DDBJ databases">
        <authorList>
            <person name="Banno H."/>
            <person name="Chua N.-H."/>
        </authorList>
    </citation>
    <scope>NUCLEOTIDE SEQUENCE [LARGE SCALE GENOMIC DNA]</scope>
    <source>
        <strain evidence="1">Vibrio tapetis CECT4600</strain>
    </source>
</reference>
<dbReference type="AlphaFoldDB" id="A0A2N8Z924"/>
<gene>
    <name evidence="1" type="ORF">VTAP4600_A0432</name>
</gene>
<accession>A0A2N8Z924</accession>
<dbReference type="Proteomes" id="UP000235828">
    <property type="component" value="Chromosome A"/>
</dbReference>